<comment type="function">
    <text evidence="2">Part of the endoplasmic reticulum membrane protein complex (EMC) that enables the energy-independent insertion into endoplasmic reticulum membranes of newly synthesized membrane proteins.</text>
</comment>
<dbReference type="GO" id="GO:0072546">
    <property type="term" value="C:EMC complex"/>
    <property type="evidence" value="ECO:0007669"/>
    <property type="project" value="UniProtKB-UniRule"/>
</dbReference>
<gene>
    <name evidence="3" type="ORF">RFI_07368</name>
</gene>
<dbReference type="AlphaFoldDB" id="X6NV29"/>
<accession>X6NV29</accession>
<proteinExistence type="inferred from homology"/>
<dbReference type="SUPFAM" id="SSF48452">
    <property type="entry name" value="TPR-like"/>
    <property type="match status" value="1"/>
</dbReference>
<keyword evidence="4" id="KW-1185">Reference proteome</keyword>
<dbReference type="PANTHER" id="PTHR12760">
    <property type="entry name" value="TETRATRICOPEPTIDE REPEAT PROTEIN"/>
    <property type="match status" value="1"/>
</dbReference>
<evidence type="ECO:0000313" key="3">
    <source>
        <dbReference type="EMBL" id="ETO29748.1"/>
    </source>
</evidence>
<keyword evidence="2" id="KW-0256">Endoplasmic reticulum</keyword>
<evidence type="ECO:0000256" key="2">
    <source>
        <dbReference type="RuleBase" id="RU367091"/>
    </source>
</evidence>
<reference evidence="3 4" key="1">
    <citation type="journal article" date="2013" name="Curr. Biol.">
        <title>The Genome of the Foraminiferan Reticulomyxa filosa.</title>
        <authorList>
            <person name="Glockner G."/>
            <person name="Hulsmann N."/>
            <person name="Schleicher M."/>
            <person name="Noegel A.A."/>
            <person name="Eichinger L."/>
            <person name="Gallinger C."/>
            <person name="Pawlowski J."/>
            <person name="Sierra R."/>
            <person name="Euteneuer U."/>
            <person name="Pillet L."/>
            <person name="Moustafa A."/>
            <person name="Platzer M."/>
            <person name="Groth M."/>
            <person name="Szafranski K."/>
            <person name="Schliwa M."/>
        </authorList>
    </citation>
    <scope>NUCLEOTIDE SEQUENCE [LARGE SCALE GENOMIC DNA]</scope>
</reference>
<dbReference type="Proteomes" id="UP000023152">
    <property type="component" value="Unassembled WGS sequence"/>
</dbReference>
<comment type="subcellular location">
    <subcellularLocation>
        <location evidence="2">Endoplasmic reticulum membrane</location>
        <topology evidence="2">Peripheral membrane protein</topology>
        <orientation evidence="2">Cytoplasmic side</orientation>
    </subcellularLocation>
</comment>
<sequence>MSSEQLEQLRKEAEKNPKKSWRYLQFLEDNNLDKPKEVTHYGKILLDSKNVPANKRWRLLERVVISALQCHKTSVATECLNELSQSFGEDSKRIKLLRGMILEKQEEWNKTEHIYNLILKEDNNNTGALKRKIALLISQRNEKAAIHKLNEYLSLVDAFDLKQHNYELAKFACEELLMLPTQSLNFFFFKKKKSWF</sequence>
<dbReference type="InterPro" id="IPR039856">
    <property type="entry name" value="EMC2-like"/>
</dbReference>
<dbReference type="Gene3D" id="1.25.40.10">
    <property type="entry name" value="Tetratricopeptide repeat domain"/>
    <property type="match status" value="1"/>
</dbReference>
<keyword evidence="2" id="KW-0472">Membrane</keyword>
<organism evidence="3 4">
    <name type="scientific">Reticulomyxa filosa</name>
    <dbReference type="NCBI Taxonomy" id="46433"/>
    <lineage>
        <taxon>Eukaryota</taxon>
        <taxon>Sar</taxon>
        <taxon>Rhizaria</taxon>
        <taxon>Retaria</taxon>
        <taxon>Foraminifera</taxon>
        <taxon>Monothalamids</taxon>
        <taxon>Reticulomyxidae</taxon>
        <taxon>Reticulomyxa</taxon>
    </lineage>
</organism>
<protein>
    <recommendedName>
        <fullName evidence="2">ER membrane protein complex subunit 2</fullName>
    </recommendedName>
</protein>
<keyword evidence="1" id="KW-0802">TPR repeat</keyword>
<comment type="caution">
    <text evidence="3">The sequence shown here is derived from an EMBL/GenBank/DDBJ whole genome shotgun (WGS) entry which is preliminary data.</text>
</comment>
<comment type="subunit">
    <text evidence="2">Component of the ER membrane protein complex (EMC).</text>
</comment>
<evidence type="ECO:0000256" key="1">
    <source>
        <dbReference type="ARBA" id="ARBA00022803"/>
    </source>
</evidence>
<name>X6NV29_RETFI</name>
<dbReference type="EMBL" id="ASPP01005862">
    <property type="protein sequence ID" value="ETO29748.1"/>
    <property type="molecule type" value="Genomic_DNA"/>
</dbReference>
<evidence type="ECO:0000313" key="4">
    <source>
        <dbReference type="Proteomes" id="UP000023152"/>
    </source>
</evidence>
<comment type="similarity">
    <text evidence="2">Belongs to the EMC2 family.</text>
</comment>
<dbReference type="InterPro" id="IPR011990">
    <property type="entry name" value="TPR-like_helical_dom_sf"/>
</dbReference>
<dbReference type="OrthoDB" id="124397at2759"/>